<dbReference type="RefSeq" id="WP_378070411.1">
    <property type="nucleotide sequence ID" value="NZ_JBHSBL010000020.1"/>
</dbReference>
<accession>A0ABV8J3G0</accession>
<dbReference type="EMBL" id="JBHSBL010000020">
    <property type="protein sequence ID" value="MFC4069535.1"/>
    <property type="molecule type" value="Genomic_DNA"/>
</dbReference>
<dbReference type="Proteomes" id="UP001595867">
    <property type="component" value="Unassembled WGS sequence"/>
</dbReference>
<comment type="caution">
    <text evidence="1">The sequence shown here is derived from an EMBL/GenBank/DDBJ whole genome shotgun (WGS) entry which is preliminary data.</text>
</comment>
<sequence>MRIRTDADAIQDDVVELLNAGRFADALVPAALQAERAGADPRALTFLAELVRRGGAAFAAGQADPMPDQNQTHLVRPWLLAPTASPTPPVLADAPGPLAAGDAAVDARIARWLDGVAMLIEARRRLVAFS</sequence>
<protein>
    <submittedName>
        <fullName evidence="1">Uncharacterized protein</fullName>
    </submittedName>
</protein>
<gene>
    <name evidence="1" type="ORF">ACFO0C_31815</name>
</gene>
<organism evidence="1 2">
    <name type="scientific">Actinoplanes subglobosus</name>
    <dbReference type="NCBI Taxonomy" id="1547892"/>
    <lineage>
        <taxon>Bacteria</taxon>
        <taxon>Bacillati</taxon>
        <taxon>Actinomycetota</taxon>
        <taxon>Actinomycetes</taxon>
        <taxon>Micromonosporales</taxon>
        <taxon>Micromonosporaceae</taxon>
        <taxon>Actinoplanes</taxon>
    </lineage>
</organism>
<name>A0ABV8J3G0_9ACTN</name>
<proteinExistence type="predicted"/>
<reference evidence="2" key="1">
    <citation type="journal article" date="2019" name="Int. J. Syst. Evol. Microbiol.">
        <title>The Global Catalogue of Microorganisms (GCM) 10K type strain sequencing project: providing services to taxonomists for standard genome sequencing and annotation.</title>
        <authorList>
            <consortium name="The Broad Institute Genomics Platform"/>
            <consortium name="The Broad Institute Genome Sequencing Center for Infectious Disease"/>
            <person name="Wu L."/>
            <person name="Ma J."/>
        </authorList>
    </citation>
    <scope>NUCLEOTIDE SEQUENCE [LARGE SCALE GENOMIC DNA]</scope>
    <source>
        <strain evidence="2">TBRC 5832</strain>
    </source>
</reference>
<evidence type="ECO:0000313" key="1">
    <source>
        <dbReference type="EMBL" id="MFC4069535.1"/>
    </source>
</evidence>
<evidence type="ECO:0000313" key="2">
    <source>
        <dbReference type="Proteomes" id="UP001595867"/>
    </source>
</evidence>
<keyword evidence="2" id="KW-1185">Reference proteome</keyword>